<feature type="domain" description="Threonine/serine exporter-like N-terminal" evidence="8">
    <location>
        <begin position="830"/>
        <end position="1071"/>
    </location>
</feature>
<feature type="transmembrane region" description="Helical" evidence="7">
    <location>
        <begin position="990"/>
        <end position="1009"/>
    </location>
</feature>
<evidence type="ECO:0000256" key="4">
    <source>
        <dbReference type="ARBA" id="ARBA00023136"/>
    </source>
</evidence>
<feature type="compositionally biased region" description="Low complexity" evidence="6">
    <location>
        <begin position="570"/>
        <end position="581"/>
    </location>
</feature>
<feature type="compositionally biased region" description="Low complexity" evidence="6">
    <location>
        <begin position="624"/>
        <end position="656"/>
    </location>
</feature>
<feature type="transmembrane region" description="Helical" evidence="7">
    <location>
        <begin position="1223"/>
        <end position="1247"/>
    </location>
</feature>
<dbReference type="Proteomes" id="UP000237144">
    <property type="component" value="Unassembled WGS sequence"/>
</dbReference>
<evidence type="ECO:0000313" key="11">
    <source>
        <dbReference type="Proteomes" id="UP000237144"/>
    </source>
</evidence>
<feature type="compositionally biased region" description="Low complexity" evidence="6">
    <location>
        <begin position="26"/>
        <end position="39"/>
    </location>
</feature>
<evidence type="ECO:0000256" key="1">
    <source>
        <dbReference type="ARBA" id="ARBA00004141"/>
    </source>
</evidence>
<feature type="transmembrane region" description="Helical" evidence="7">
    <location>
        <begin position="1104"/>
        <end position="1120"/>
    </location>
</feature>
<reference evidence="10 11" key="1">
    <citation type="journal article" date="2018" name="Front. Microbiol.">
        <title>Prospects for Fungal Bioremediation of Acidic Radioactive Waste Sites: Characterization and Genome Sequence of Rhodotorula taiwanensis MD1149.</title>
        <authorList>
            <person name="Tkavc R."/>
            <person name="Matrosova V.Y."/>
            <person name="Grichenko O.E."/>
            <person name="Gostincar C."/>
            <person name="Volpe R.P."/>
            <person name="Klimenkova P."/>
            <person name="Gaidamakova E.K."/>
            <person name="Zhou C.E."/>
            <person name="Stewart B.J."/>
            <person name="Lyman M.G."/>
            <person name="Malfatti S.A."/>
            <person name="Rubinfeld B."/>
            <person name="Courtot M."/>
            <person name="Singh J."/>
            <person name="Dalgard C.L."/>
            <person name="Hamilton T."/>
            <person name="Frey K.G."/>
            <person name="Gunde-Cimerman N."/>
            <person name="Dugan L."/>
            <person name="Daly M.J."/>
        </authorList>
    </citation>
    <scope>NUCLEOTIDE SEQUENCE [LARGE SCALE GENOMIC DNA]</scope>
    <source>
        <strain evidence="10 11">MD1149</strain>
    </source>
</reference>
<sequence length="1261" mass="135073">MALSDPHISETSGAKPQQECGPPPAATTARTAADGLAAPVLPSSATTTPIPTPPVGKVVHWNEQVDAHVSVPFFSERVPDLQNRTEATSGHERQPEPKQSDGDPFSDRYRLDDVPLSLVQGDSGALQGQAIVQQLDVWTDPLETDGLPTLPVAQEARDDEEAALPKEADEQARGLVQGATAFWGTIRQRRDSIRKMRELEAGALGEVRKAPDPPLQALSTLAEVSPEAGPPAPSTGILAALMALQKEEALQHDSSNPDSASSSALPTPLPSRTPSPSATPLSPVSPTSPTSPTSLTSSKERDDGDSTDDEYERERFIARLRQKRASKNALHHASASVASASKHAAGAVKGWALHPHHHGERGRPSGSRPAGNTTPKGKRAQSATRSQASSPSASSVQLSPPQRPVSPASAVSLLEMPPAAALTTPLLSAQNRSRSAASLTRLASTATDPQAPSVPRSHSSNTLTRLLSPHSPPLRSTSPPAVGSSVPHRPKLSSELSKRVRRLGDRLGLELETSRTRPDAAQSGAGVFGGLMLSTTSLVAPATPCGSTIAPIATKHGYRVSRVDNAPGHSASTTPAASRASSPEHSRDSSPRPRVSPNLYSSDPTKRKSFVDLVREEEEREYTAPLKGASPASSAPGSTSGSAPASRASSPSRLPGTANAAQMLQERRQRKKRAAFTLQLNDQPPTPERALVERPLRGSRRPSLTIDTTASPRPKLSPPLPSPTSPGRRRFLGGLSPKSPNQSFSSLHRDYFGSAATLSPPPQFSPAEREWERAERKAREWADREARERQEDLREWEREKRRRRKAKEKESKRRRVFITAHVAAIIEREDFLLKLARAFMMFGAPSHRLEAQIQATARVLEMPHCAAMYIPSCLLINFGDPATATSDIRFLKQATGLDIGRLKSTYWVYNKVIRDKMGVTEGSKQLDELMLGSPSKYILLKNVVVGGLAGAFIMPSAFYGSFIDCLVAIPLGGLLVIVQYLLARNDLYSSLFEIVIACINALIAGALSYTNQFCFYSVAAGSIVLILPGFIFLCGALELANRCLVSGAVRLTYGTLYSLFLGFGLSVGAEIYTRLGSRAAAPGDDYTCAYLREGAPWYRARIPQWYYFLTVPCFLTCMAIKNGQPLLRRDTLAMVVIGSAGFAANFMSAKAFVNSSALVSFIGSFVVGVLGNVWARMTRESAFVVMIVGIFIQLPSGLANGGLLRFASDSTSNNSFSTAIDAAAGLIQVAVGLTVGLYLAAALMNLVSRRGRGRGAHLSTF</sequence>
<gene>
    <name evidence="10" type="ORF">BMF94_2226</name>
</gene>
<feature type="domain" description="Threonine/Serine exporter ThrE" evidence="9">
    <location>
        <begin position="1128"/>
        <end position="1240"/>
    </location>
</feature>
<feature type="region of interest" description="Disordered" evidence="6">
    <location>
        <begin position="1"/>
        <end position="57"/>
    </location>
</feature>
<feature type="compositionally biased region" description="Polar residues" evidence="6">
    <location>
        <begin position="456"/>
        <end position="465"/>
    </location>
</feature>
<feature type="region of interest" description="Disordered" evidence="6">
    <location>
        <begin position="83"/>
        <end position="109"/>
    </location>
</feature>
<feature type="compositionally biased region" description="Basic and acidic residues" evidence="6">
    <location>
        <begin position="89"/>
        <end position="109"/>
    </location>
</feature>
<comment type="caution">
    <text evidence="10">The sequence shown here is derived from an EMBL/GenBank/DDBJ whole genome shotgun (WGS) entry which is preliminary data.</text>
</comment>
<dbReference type="OrthoDB" id="413008at2759"/>
<evidence type="ECO:0000256" key="5">
    <source>
        <dbReference type="ARBA" id="ARBA00034125"/>
    </source>
</evidence>
<feature type="compositionally biased region" description="Basic residues" evidence="6">
    <location>
        <begin position="800"/>
        <end position="810"/>
    </location>
</feature>
<keyword evidence="2 7" id="KW-0812">Transmembrane</keyword>
<feature type="transmembrane region" description="Helical" evidence="7">
    <location>
        <begin position="1155"/>
        <end position="1175"/>
    </location>
</feature>
<accession>A0A2S5BDA6</accession>
<dbReference type="PANTHER" id="PTHR31082">
    <property type="entry name" value="PHEROMONE-REGULATED MEMBRANE PROTEIN 10"/>
    <property type="match status" value="1"/>
</dbReference>
<feature type="transmembrane region" description="Helical" evidence="7">
    <location>
        <begin position="958"/>
        <end position="983"/>
    </location>
</feature>
<evidence type="ECO:0000259" key="8">
    <source>
        <dbReference type="Pfam" id="PF06738"/>
    </source>
</evidence>
<feature type="region of interest" description="Disordered" evidence="6">
    <location>
        <begin position="248"/>
        <end position="342"/>
    </location>
</feature>
<feature type="region of interest" description="Disordered" evidence="6">
    <location>
        <begin position="354"/>
        <end position="408"/>
    </location>
</feature>
<dbReference type="InterPro" id="IPR051361">
    <property type="entry name" value="ThrE/Ser_Exporter"/>
</dbReference>
<proteinExistence type="inferred from homology"/>
<feature type="compositionally biased region" description="Basic and acidic residues" evidence="6">
    <location>
        <begin position="582"/>
        <end position="591"/>
    </location>
</feature>
<feature type="compositionally biased region" description="Low complexity" evidence="6">
    <location>
        <begin position="253"/>
        <end position="266"/>
    </location>
</feature>
<feature type="region of interest" description="Disordered" evidence="6">
    <location>
        <begin position="778"/>
        <end position="810"/>
    </location>
</feature>
<comment type="similarity">
    <text evidence="5">Belongs to the ThrE exporter (TC 2.A.79) family.</text>
</comment>
<feature type="compositionally biased region" description="Low complexity" evidence="6">
    <location>
        <begin position="425"/>
        <end position="447"/>
    </location>
</feature>
<keyword evidence="4 7" id="KW-0472">Membrane</keyword>
<comment type="subcellular location">
    <subcellularLocation>
        <location evidence="1">Membrane</location>
        <topology evidence="1">Multi-pass membrane protein</topology>
    </subcellularLocation>
</comment>
<feature type="compositionally biased region" description="Low complexity" evidence="6">
    <location>
        <begin position="274"/>
        <end position="297"/>
    </location>
</feature>
<feature type="compositionally biased region" description="Low complexity" evidence="6">
    <location>
        <begin position="380"/>
        <end position="400"/>
    </location>
</feature>
<keyword evidence="11" id="KW-1185">Reference proteome</keyword>
<dbReference type="Pfam" id="PF12821">
    <property type="entry name" value="ThrE_2"/>
    <property type="match status" value="1"/>
</dbReference>
<protein>
    <recommendedName>
        <fullName evidence="12">Threonine/serine exporter-like N-terminal domain-containing protein</fullName>
    </recommendedName>
</protein>
<feature type="transmembrane region" description="Helical" evidence="7">
    <location>
        <begin position="1132"/>
        <end position="1149"/>
    </location>
</feature>
<dbReference type="EMBL" id="PJQD01000022">
    <property type="protein sequence ID" value="POY74750.1"/>
    <property type="molecule type" value="Genomic_DNA"/>
</dbReference>
<feature type="transmembrane region" description="Helical" evidence="7">
    <location>
        <begin position="1015"/>
        <end position="1039"/>
    </location>
</feature>
<keyword evidence="3 7" id="KW-1133">Transmembrane helix</keyword>
<name>A0A2S5BDA6_9BASI</name>
<evidence type="ECO:0000313" key="10">
    <source>
        <dbReference type="EMBL" id="POY74750.1"/>
    </source>
</evidence>
<evidence type="ECO:0000256" key="7">
    <source>
        <dbReference type="SAM" id="Phobius"/>
    </source>
</evidence>
<feature type="compositionally biased region" description="Low complexity" evidence="6">
    <location>
        <begin position="332"/>
        <end position="342"/>
    </location>
</feature>
<feature type="transmembrane region" description="Helical" evidence="7">
    <location>
        <begin position="1051"/>
        <end position="1072"/>
    </location>
</feature>
<feature type="transmembrane region" description="Helical" evidence="7">
    <location>
        <begin position="1182"/>
        <end position="1203"/>
    </location>
</feature>
<feature type="compositionally biased region" description="Basic residues" evidence="6">
    <location>
        <begin position="318"/>
        <end position="330"/>
    </location>
</feature>
<evidence type="ECO:0000256" key="6">
    <source>
        <dbReference type="SAM" id="MobiDB-lite"/>
    </source>
</evidence>
<feature type="region of interest" description="Disordered" evidence="6">
    <location>
        <begin position="562"/>
        <end position="747"/>
    </location>
</feature>
<feature type="compositionally biased region" description="Basic and acidic residues" evidence="6">
    <location>
        <begin position="778"/>
        <end position="799"/>
    </location>
</feature>
<evidence type="ECO:0000256" key="3">
    <source>
        <dbReference type="ARBA" id="ARBA00022989"/>
    </source>
</evidence>
<organism evidence="10 11">
    <name type="scientific">Rhodotorula taiwanensis</name>
    <dbReference type="NCBI Taxonomy" id="741276"/>
    <lineage>
        <taxon>Eukaryota</taxon>
        <taxon>Fungi</taxon>
        <taxon>Dikarya</taxon>
        <taxon>Basidiomycota</taxon>
        <taxon>Pucciniomycotina</taxon>
        <taxon>Microbotryomycetes</taxon>
        <taxon>Sporidiobolales</taxon>
        <taxon>Sporidiobolaceae</taxon>
        <taxon>Rhodotorula</taxon>
    </lineage>
</organism>
<dbReference type="STRING" id="741276.A0A2S5BDA6"/>
<dbReference type="InterPro" id="IPR010619">
    <property type="entry name" value="ThrE-like_N"/>
</dbReference>
<evidence type="ECO:0008006" key="12">
    <source>
        <dbReference type="Google" id="ProtNLM"/>
    </source>
</evidence>
<dbReference type="Pfam" id="PF06738">
    <property type="entry name" value="ThrE"/>
    <property type="match status" value="1"/>
</dbReference>
<evidence type="ECO:0000259" key="9">
    <source>
        <dbReference type="Pfam" id="PF12821"/>
    </source>
</evidence>
<feature type="compositionally biased region" description="Pro residues" evidence="6">
    <location>
        <begin position="715"/>
        <end position="724"/>
    </location>
</feature>
<evidence type="ECO:0000256" key="2">
    <source>
        <dbReference type="ARBA" id="ARBA00022692"/>
    </source>
</evidence>
<dbReference type="GO" id="GO:0016020">
    <property type="term" value="C:membrane"/>
    <property type="evidence" value="ECO:0007669"/>
    <property type="project" value="UniProtKB-SubCell"/>
</dbReference>
<dbReference type="PANTHER" id="PTHR31082:SF4">
    <property type="entry name" value="PHEROMONE-REGULATED MEMBRANE PROTEIN 10"/>
    <property type="match status" value="1"/>
</dbReference>
<dbReference type="GO" id="GO:0022857">
    <property type="term" value="F:transmembrane transporter activity"/>
    <property type="evidence" value="ECO:0007669"/>
    <property type="project" value="InterPro"/>
</dbReference>
<feature type="compositionally biased region" description="Basic and acidic residues" evidence="6">
    <location>
        <begin position="604"/>
        <end position="614"/>
    </location>
</feature>
<feature type="region of interest" description="Disordered" evidence="6">
    <location>
        <begin position="425"/>
        <end position="499"/>
    </location>
</feature>
<dbReference type="AlphaFoldDB" id="A0A2S5BDA6"/>
<dbReference type="InterPro" id="IPR024528">
    <property type="entry name" value="ThrE_2"/>
</dbReference>